<evidence type="ECO:0000313" key="1">
    <source>
        <dbReference type="EMBL" id="JAP14623.1"/>
    </source>
</evidence>
<proteinExistence type="predicted"/>
<accession>A0A0V0H2K2</accession>
<sequence length="101" mass="11638">MRKLLPVDSGSSSTKNFLSNLKQSAVALAISLSKKKEFPLELQEFYVNFPNLLVETSSLSVNNWTLNSLSSTIMQVINQLIRKFWKICIRRVFLRTIRCGW</sequence>
<dbReference type="AlphaFoldDB" id="A0A0V0H2K2"/>
<dbReference type="EMBL" id="GEDG01026307">
    <property type="protein sequence ID" value="JAP14623.1"/>
    <property type="molecule type" value="Transcribed_RNA"/>
</dbReference>
<reference evidence="1" key="1">
    <citation type="submission" date="2015-12" db="EMBL/GenBank/DDBJ databases">
        <title>Gene expression during late stages of embryo sac development: a critical building block for successful pollen-pistil interactions.</title>
        <authorList>
            <person name="Liu Y."/>
            <person name="Joly V."/>
            <person name="Sabar M."/>
            <person name="Matton D.P."/>
        </authorList>
    </citation>
    <scope>NUCLEOTIDE SEQUENCE</scope>
</reference>
<organism evidence="1">
    <name type="scientific">Solanum chacoense</name>
    <name type="common">Chaco potato</name>
    <dbReference type="NCBI Taxonomy" id="4108"/>
    <lineage>
        <taxon>Eukaryota</taxon>
        <taxon>Viridiplantae</taxon>
        <taxon>Streptophyta</taxon>
        <taxon>Embryophyta</taxon>
        <taxon>Tracheophyta</taxon>
        <taxon>Spermatophyta</taxon>
        <taxon>Magnoliopsida</taxon>
        <taxon>eudicotyledons</taxon>
        <taxon>Gunneridae</taxon>
        <taxon>Pentapetalae</taxon>
        <taxon>asterids</taxon>
        <taxon>lamiids</taxon>
        <taxon>Solanales</taxon>
        <taxon>Solanaceae</taxon>
        <taxon>Solanoideae</taxon>
        <taxon>Solaneae</taxon>
        <taxon>Solanum</taxon>
    </lineage>
</organism>
<name>A0A0V0H2K2_SOLCH</name>
<protein>
    <submittedName>
        <fullName evidence="1">Putative ovule protein</fullName>
    </submittedName>
</protein>